<proteinExistence type="predicted"/>
<accession>A0A6J7ZZ18</accession>
<organism evidence="1 2">
    <name type="scientific">Mytilus coruscus</name>
    <name type="common">Sea mussel</name>
    <dbReference type="NCBI Taxonomy" id="42192"/>
    <lineage>
        <taxon>Eukaryota</taxon>
        <taxon>Metazoa</taxon>
        <taxon>Spiralia</taxon>
        <taxon>Lophotrochozoa</taxon>
        <taxon>Mollusca</taxon>
        <taxon>Bivalvia</taxon>
        <taxon>Autobranchia</taxon>
        <taxon>Pteriomorphia</taxon>
        <taxon>Mytilida</taxon>
        <taxon>Mytiloidea</taxon>
        <taxon>Mytilidae</taxon>
        <taxon>Mytilinae</taxon>
        <taxon>Mytilus</taxon>
    </lineage>
</organism>
<protein>
    <submittedName>
        <fullName evidence="1">Uncharacterized protein</fullName>
    </submittedName>
</protein>
<gene>
    <name evidence="1" type="ORF">MCOR_2124</name>
</gene>
<name>A0A6J7ZZ18_MYTCO</name>
<dbReference type="Proteomes" id="UP000507470">
    <property type="component" value="Unassembled WGS sequence"/>
</dbReference>
<evidence type="ECO:0000313" key="2">
    <source>
        <dbReference type="Proteomes" id="UP000507470"/>
    </source>
</evidence>
<sequence>MSEDEKKTVYEFWLSPSISRPTGNKKDIKRVRLGPKIYSSHMMHVLNKSQTEAFLEFRTTNPDIKITQRKFENMKPYFVQAARQQDRSTCCCRYHIEARSIFKKCMEFRTNVLTNHDVADSNQIKVFETLSDLINSTLCEKESQEENHKMECLDRNCNNCENYRCFDKTEIQSSYFARLEISIHVTSIYRHAILEIDGEESTDDNPSIVTEHFYSREDIGFQEYFRNRFETSHAKGPQDAAGGFVKRQADIAVLRGKVNTKTAEDMYQFAIKNLTKPNESANCKRRLFRLLDTIERDEPKRFKPLTDNRSIHRVHCVENGIISVKRLSCYSCDSCLNGNYSSCQNCHIIGMKRRITMTKKDEPNRETDFEAEDETEIKDLVNRGCIIAVVADDPNNDYFFVEIMMK</sequence>
<reference evidence="1 2" key="1">
    <citation type="submission" date="2020-06" db="EMBL/GenBank/DDBJ databases">
        <authorList>
            <person name="Li R."/>
            <person name="Bekaert M."/>
        </authorList>
    </citation>
    <scope>NUCLEOTIDE SEQUENCE [LARGE SCALE GENOMIC DNA]</scope>
    <source>
        <strain evidence="2">wild</strain>
    </source>
</reference>
<dbReference type="PANTHER" id="PTHR46601">
    <property type="entry name" value="ULP_PROTEASE DOMAIN-CONTAINING PROTEIN"/>
    <property type="match status" value="1"/>
</dbReference>
<dbReference type="EMBL" id="CACVKT020000425">
    <property type="protein sequence ID" value="CAC5359116.1"/>
    <property type="molecule type" value="Genomic_DNA"/>
</dbReference>
<dbReference type="AlphaFoldDB" id="A0A6J7ZZ18"/>
<dbReference type="OrthoDB" id="5983328at2759"/>
<dbReference type="PANTHER" id="PTHR46601:SF1">
    <property type="entry name" value="ADF-H DOMAIN-CONTAINING PROTEIN"/>
    <property type="match status" value="1"/>
</dbReference>
<evidence type="ECO:0000313" key="1">
    <source>
        <dbReference type="EMBL" id="CAC5359116.1"/>
    </source>
</evidence>
<keyword evidence="2" id="KW-1185">Reference proteome</keyword>